<evidence type="ECO:0000313" key="9">
    <source>
        <dbReference type="EMBL" id="OLY81565.1"/>
    </source>
</evidence>
<evidence type="ECO:0000256" key="2">
    <source>
        <dbReference type="ARBA" id="ARBA00009864"/>
    </source>
</evidence>
<keyword evidence="10" id="KW-1185">Reference proteome</keyword>
<dbReference type="Pfam" id="PF13741">
    <property type="entry name" value="MRP-S25"/>
    <property type="match status" value="1"/>
</dbReference>
<accession>A0A1R0GXJ6</accession>
<keyword evidence="3 9" id="KW-0689">Ribosomal protein</keyword>
<name>A0A1R0GXJ6_9FUNG</name>
<reference evidence="9 10" key="1">
    <citation type="journal article" date="2016" name="Mol. Biol. Evol.">
        <title>Genome-Wide Survey of Gut Fungi (Harpellales) Reveals the First Horizontally Transferred Ubiquitin Gene from a Mosquito Host.</title>
        <authorList>
            <person name="Wang Y."/>
            <person name="White M.M."/>
            <person name="Kvist S."/>
            <person name="Moncalvo J.M."/>
        </authorList>
    </citation>
    <scope>NUCLEOTIDE SEQUENCE [LARGE SCALE GENOMIC DNA]</scope>
    <source>
        <strain evidence="9 10">ALG-7-W6</strain>
    </source>
</reference>
<comment type="similarity">
    <text evidence="2">Belongs to the mitochondrion-specific ribosomal protein mS23 family.</text>
</comment>
<feature type="region of interest" description="Disordered" evidence="8">
    <location>
        <begin position="62"/>
        <end position="93"/>
    </location>
</feature>
<gene>
    <name evidence="9" type="ORF">AYI68_g4326</name>
</gene>
<dbReference type="STRING" id="133383.A0A1R0GXJ6"/>
<evidence type="ECO:0000313" key="10">
    <source>
        <dbReference type="Proteomes" id="UP000187455"/>
    </source>
</evidence>
<evidence type="ECO:0000256" key="7">
    <source>
        <dbReference type="ARBA" id="ARBA00035421"/>
    </source>
</evidence>
<dbReference type="InterPro" id="IPR059242">
    <property type="entry name" value="mS23_dom"/>
</dbReference>
<evidence type="ECO:0000256" key="6">
    <source>
        <dbReference type="ARBA" id="ARBA00035137"/>
    </source>
</evidence>
<dbReference type="PANTHER" id="PTHR37799">
    <property type="entry name" value="37S RIBOSOMAL PROTEIN S25, MITOCHONDRIAL"/>
    <property type="match status" value="1"/>
</dbReference>
<dbReference type="GO" id="GO:0005763">
    <property type="term" value="C:mitochondrial small ribosomal subunit"/>
    <property type="evidence" value="ECO:0007669"/>
    <property type="project" value="InterPro"/>
</dbReference>
<evidence type="ECO:0000256" key="3">
    <source>
        <dbReference type="ARBA" id="ARBA00022980"/>
    </source>
</evidence>
<dbReference type="CDD" id="cd23701">
    <property type="entry name" value="At1g26750"/>
    <property type="match status" value="1"/>
</dbReference>
<dbReference type="Proteomes" id="UP000187455">
    <property type="component" value="Unassembled WGS sequence"/>
</dbReference>
<evidence type="ECO:0000256" key="4">
    <source>
        <dbReference type="ARBA" id="ARBA00023128"/>
    </source>
</evidence>
<dbReference type="EMBL" id="LSSL01002346">
    <property type="protein sequence ID" value="OLY81565.1"/>
    <property type="molecule type" value="Genomic_DNA"/>
</dbReference>
<dbReference type="PANTHER" id="PTHR37799:SF1">
    <property type="entry name" value="SMALL RIBOSOMAL SUBUNIT PROTEIN MS23"/>
    <property type="match status" value="1"/>
</dbReference>
<evidence type="ECO:0000256" key="8">
    <source>
        <dbReference type="SAM" id="MobiDB-lite"/>
    </source>
</evidence>
<keyword evidence="4" id="KW-0496">Mitochondrion</keyword>
<dbReference type="OrthoDB" id="5542239at2759"/>
<evidence type="ECO:0000256" key="5">
    <source>
        <dbReference type="ARBA" id="ARBA00023274"/>
    </source>
</evidence>
<comment type="subcellular location">
    <subcellularLocation>
        <location evidence="1">Mitochondrion</location>
    </subcellularLocation>
</comment>
<dbReference type="InterPro" id="IPR016939">
    <property type="entry name" value="Ribosomal_mS23_fun"/>
</dbReference>
<dbReference type="AlphaFoldDB" id="A0A1R0GXJ6"/>
<feature type="compositionally biased region" description="Polar residues" evidence="8">
    <location>
        <begin position="62"/>
        <end position="79"/>
    </location>
</feature>
<feature type="compositionally biased region" description="Basic residues" evidence="8">
    <location>
        <begin position="80"/>
        <end position="91"/>
    </location>
</feature>
<evidence type="ECO:0000256" key="1">
    <source>
        <dbReference type="ARBA" id="ARBA00004173"/>
    </source>
</evidence>
<organism evidence="9 10">
    <name type="scientific">Smittium mucronatum</name>
    <dbReference type="NCBI Taxonomy" id="133383"/>
    <lineage>
        <taxon>Eukaryota</taxon>
        <taxon>Fungi</taxon>
        <taxon>Fungi incertae sedis</taxon>
        <taxon>Zoopagomycota</taxon>
        <taxon>Kickxellomycotina</taxon>
        <taxon>Harpellomycetes</taxon>
        <taxon>Harpellales</taxon>
        <taxon>Legeriomycetaceae</taxon>
        <taxon>Smittium</taxon>
    </lineage>
</organism>
<comment type="caution">
    <text evidence="9">The sequence shown here is derived from an EMBL/GenBank/DDBJ whole genome shotgun (WGS) entry which is preliminary data.</text>
</comment>
<keyword evidence="5" id="KW-0687">Ribonucleoprotein</keyword>
<sequence>MYRTPPKAKVIFSKYSDLLKGKLRSEKPAWFQAMELYPVNPSVYKCPSHFETSGKLDFETGSSVAQPGTDPNSMQVKTRSSNRKKHMKRAKNSPQKIVYPEDRLRRTFYAKHVFETSTPMNLKQTNLANEKWDSVHTQSFGLSGESVVRYQLHLIHQGYSESEAYTIATTEFYRAKAAQELETKIAAQEAENFDSLPIAKINSLRTIEFEEEMLKISKKVILRNSQMIQSRQAAAEKTFSG</sequence>
<proteinExistence type="inferred from homology"/>
<protein>
    <recommendedName>
        <fullName evidence="6">Small ribosomal subunit protein mS23</fullName>
    </recommendedName>
    <alternativeName>
        <fullName evidence="7">37S ribosomal protein S25, mitochondrial</fullName>
    </alternativeName>
</protein>
<dbReference type="GO" id="GO:0003735">
    <property type="term" value="F:structural constituent of ribosome"/>
    <property type="evidence" value="ECO:0007669"/>
    <property type="project" value="InterPro"/>
</dbReference>